<keyword evidence="2" id="KW-1185">Reference proteome</keyword>
<name>A0ABV6RPE2_9GAMM</name>
<sequence>MYPRPAISSALFQRVAQPLLLAATLLLGVVAAATSLAATGETLRLRALLFAPSSGSDAPAEARSDHGEARLTIRPDGDARLDLVTWGLPDGTAEVVLHVEPGEGNAVPVIALPLQRDHDEGRVIGARFAIDADMRERLRNGEGRLVLLPVQTEGRAIEGALRRHGSRVDAAVPIEPPLPSPPLPLLLPSD</sequence>
<proteinExistence type="predicted"/>
<protein>
    <submittedName>
        <fullName evidence="1">Uncharacterized protein</fullName>
    </submittedName>
</protein>
<reference evidence="1 2" key="1">
    <citation type="submission" date="2024-09" db="EMBL/GenBank/DDBJ databases">
        <authorList>
            <person name="Sun Q."/>
            <person name="Mori K."/>
        </authorList>
    </citation>
    <scope>NUCLEOTIDE SEQUENCE [LARGE SCALE GENOMIC DNA]</scope>
    <source>
        <strain evidence="1 2">KCTC 23076</strain>
    </source>
</reference>
<gene>
    <name evidence="1" type="ORF">ACFFGH_13475</name>
</gene>
<dbReference type="EMBL" id="JBHLTG010000003">
    <property type="protein sequence ID" value="MFC0678854.1"/>
    <property type="molecule type" value="Genomic_DNA"/>
</dbReference>
<evidence type="ECO:0000313" key="1">
    <source>
        <dbReference type="EMBL" id="MFC0678854.1"/>
    </source>
</evidence>
<evidence type="ECO:0000313" key="2">
    <source>
        <dbReference type="Proteomes" id="UP001589896"/>
    </source>
</evidence>
<dbReference type="Proteomes" id="UP001589896">
    <property type="component" value="Unassembled WGS sequence"/>
</dbReference>
<comment type="caution">
    <text evidence="1">The sequence shown here is derived from an EMBL/GenBank/DDBJ whole genome shotgun (WGS) entry which is preliminary data.</text>
</comment>
<organism evidence="1 2">
    <name type="scientific">Lysobacter korlensis</name>
    <dbReference type="NCBI Taxonomy" id="553636"/>
    <lineage>
        <taxon>Bacteria</taxon>
        <taxon>Pseudomonadati</taxon>
        <taxon>Pseudomonadota</taxon>
        <taxon>Gammaproteobacteria</taxon>
        <taxon>Lysobacterales</taxon>
        <taxon>Lysobacteraceae</taxon>
        <taxon>Lysobacter</taxon>
    </lineage>
</organism>
<dbReference type="RefSeq" id="WP_386669077.1">
    <property type="nucleotide sequence ID" value="NZ_JBHLTG010000003.1"/>
</dbReference>
<accession>A0ABV6RPE2</accession>